<keyword evidence="1" id="KW-1133">Transmembrane helix</keyword>
<dbReference type="EMBL" id="MGDD01000327">
    <property type="protein sequence ID" value="OGL42398.1"/>
    <property type="molecule type" value="Genomic_DNA"/>
</dbReference>
<accession>A0A1F7RMK8</accession>
<dbReference type="Pfam" id="PF11369">
    <property type="entry name" value="DUF3160"/>
    <property type="match status" value="1"/>
</dbReference>
<evidence type="ECO:0000313" key="2">
    <source>
        <dbReference type="EMBL" id="OGL42398.1"/>
    </source>
</evidence>
<evidence type="ECO:0000313" key="3">
    <source>
        <dbReference type="Proteomes" id="UP000179266"/>
    </source>
</evidence>
<dbReference type="AlphaFoldDB" id="A0A1F7RMK8"/>
<gene>
    <name evidence="2" type="ORF">A2161_12020</name>
</gene>
<reference evidence="2 3" key="1">
    <citation type="journal article" date="2016" name="Nat. Commun.">
        <title>Thousands of microbial genomes shed light on interconnected biogeochemical processes in an aquifer system.</title>
        <authorList>
            <person name="Anantharaman K."/>
            <person name="Brown C.T."/>
            <person name="Hug L.A."/>
            <person name="Sharon I."/>
            <person name="Castelle C.J."/>
            <person name="Probst A.J."/>
            <person name="Thomas B.C."/>
            <person name="Singh A."/>
            <person name="Wilkins M.J."/>
            <person name="Karaoz U."/>
            <person name="Brodie E.L."/>
            <person name="Williams K.H."/>
            <person name="Hubbard S.S."/>
            <person name="Banfield J.F."/>
        </authorList>
    </citation>
    <scope>NUCLEOTIDE SEQUENCE [LARGE SCALE GENOMIC DNA]</scope>
</reference>
<dbReference type="Proteomes" id="UP000179266">
    <property type="component" value="Unassembled WGS sequence"/>
</dbReference>
<feature type="transmembrane region" description="Helical" evidence="1">
    <location>
        <begin position="6"/>
        <end position="24"/>
    </location>
</feature>
<organism evidence="2 3">
    <name type="scientific">Candidatus Schekmanbacteria bacterium RBG_13_48_7</name>
    <dbReference type="NCBI Taxonomy" id="1817878"/>
    <lineage>
        <taxon>Bacteria</taxon>
        <taxon>Candidatus Schekmaniibacteriota</taxon>
    </lineage>
</organism>
<evidence type="ECO:0000256" key="1">
    <source>
        <dbReference type="SAM" id="Phobius"/>
    </source>
</evidence>
<comment type="caution">
    <text evidence="2">The sequence shown here is derived from an EMBL/GenBank/DDBJ whole genome shotgun (WGS) entry which is preliminary data.</text>
</comment>
<name>A0A1F7RMK8_9BACT</name>
<keyword evidence="1" id="KW-0472">Membrane</keyword>
<keyword evidence="1" id="KW-0812">Transmembrane</keyword>
<sequence length="321" mass="35797">MKFNQYSFLTGILCFLIIFGFYGYTPIVRAELKEITPTDKMINQIKESQPKDRGALSEELSGLLDSIPQRLHHLVTIKVTITAKNNDVKSLVQALKKISGVKVIQRLPAGVEASVVLSALLEVSTNPAVESVTFPVSAEPMKEPPAVKSEKIITIGPAGLKPMQSLYRTLQDDHESKYITTDFVILCVQSLLSDAQLSIESGSLLPEMHTWLNDALAIALKIPTESRTEFRDQLWKNASAMLAVPLTLLDGKLPDGLTPEIEKLVNDEVALIKNAQEQTVSPIRKILEDYTQYRIRGLYEEHPELQPYFLASLWLSRADLV</sequence>
<dbReference type="InterPro" id="IPR022601">
    <property type="entry name" value="DUF3160"/>
</dbReference>
<proteinExistence type="predicted"/>
<protein>
    <submittedName>
        <fullName evidence="2">Uncharacterized protein</fullName>
    </submittedName>
</protein>